<dbReference type="InterPro" id="IPR010610">
    <property type="entry name" value="EryCIII-like_C"/>
</dbReference>
<dbReference type="InterPro" id="IPR002213">
    <property type="entry name" value="UDP_glucos_trans"/>
</dbReference>
<comment type="caution">
    <text evidence="3">The sequence shown here is derived from an EMBL/GenBank/DDBJ whole genome shotgun (WGS) entry which is preliminary data.</text>
</comment>
<gene>
    <name evidence="3" type="ORF">ACFSBI_00495</name>
</gene>
<dbReference type="Pfam" id="PF06722">
    <property type="entry name" value="EryCIII-like_C"/>
    <property type="match status" value="1"/>
</dbReference>
<feature type="domain" description="Erythromycin biosynthesis protein CIII-like C-terminal" evidence="2">
    <location>
        <begin position="312"/>
        <end position="426"/>
    </location>
</feature>
<keyword evidence="4" id="KW-1185">Reference proteome</keyword>
<feature type="region of interest" description="Disordered" evidence="1">
    <location>
        <begin position="433"/>
        <end position="456"/>
    </location>
</feature>
<dbReference type="RefSeq" id="WP_377931221.1">
    <property type="nucleotide sequence ID" value="NZ_JBHUEA010000001.1"/>
</dbReference>
<dbReference type="PANTHER" id="PTHR48050">
    <property type="entry name" value="STEROL 3-BETA-GLUCOSYLTRANSFERASE"/>
    <property type="match status" value="1"/>
</dbReference>
<dbReference type="SUPFAM" id="SSF53756">
    <property type="entry name" value="UDP-Glycosyltransferase/glycogen phosphorylase"/>
    <property type="match status" value="1"/>
</dbReference>
<dbReference type="CDD" id="cd03784">
    <property type="entry name" value="GT1_Gtf-like"/>
    <property type="match status" value="1"/>
</dbReference>
<proteinExistence type="predicted"/>
<dbReference type="Gene3D" id="3.40.50.2000">
    <property type="entry name" value="Glycogen Phosphorylase B"/>
    <property type="match status" value="2"/>
</dbReference>
<dbReference type="EMBL" id="JBHUEA010000001">
    <property type="protein sequence ID" value="MFD1720014.1"/>
    <property type="molecule type" value="Genomic_DNA"/>
</dbReference>
<evidence type="ECO:0000259" key="2">
    <source>
        <dbReference type="Pfam" id="PF06722"/>
    </source>
</evidence>
<evidence type="ECO:0000313" key="3">
    <source>
        <dbReference type="EMBL" id="MFD1720014.1"/>
    </source>
</evidence>
<protein>
    <submittedName>
        <fullName evidence="3">Glycosyltransferase</fullName>
    </submittedName>
</protein>
<name>A0ABW4LDH9_9MICO</name>
<dbReference type="InterPro" id="IPR050426">
    <property type="entry name" value="Glycosyltransferase_28"/>
</dbReference>
<evidence type="ECO:0000313" key="4">
    <source>
        <dbReference type="Proteomes" id="UP001597347"/>
    </source>
</evidence>
<accession>A0ABW4LDH9</accession>
<sequence length="456" mass="48599">MSKILMPSSPIWGHIAPMLVVGEDLQRRGHEVVVLTGRKYEDAVRRHGLGFVPLPAGVDYDDADLDAWLPGRDRYKGLAAVRYDITGMFARTIPGQHRALTAELESGGYDLVLSEGVFMGALPTLLTVPRAERVPIISVSALPVTLTSEDTAPFGPALQPGSGPLARLRNRALNSVLHAGPLKPIQRAVVAALAEVGAPAPAGNFFDQPYRFDATFLLAAEGIEYPRRELPPTVRFLGPLRQAARRDAVLPSWWADVTGGRPVVHVTQGTIDNVDLGKLLVPALRALAAEDVLVVAATGGRPVAEVERAFPEGLPANARVAEFLPYDALLPRTSVVVSNGGFGGVQLSLAHGVPLVVAGTTEDKPEVAARVRWAGVGVDLRSGRPKPAAIRAGVRRVLADQRYAERARGLQRWMAEQGDPLDAIARTVEDLGADPLPAPRPAVPADRDGTVATLVE</sequence>
<dbReference type="PANTHER" id="PTHR48050:SF13">
    <property type="entry name" value="STEROL 3-BETA-GLUCOSYLTRANSFERASE UGT80A2"/>
    <property type="match status" value="1"/>
</dbReference>
<evidence type="ECO:0000256" key="1">
    <source>
        <dbReference type="SAM" id="MobiDB-lite"/>
    </source>
</evidence>
<dbReference type="Proteomes" id="UP001597347">
    <property type="component" value="Unassembled WGS sequence"/>
</dbReference>
<reference evidence="4" key="1">
    <citation type="journal article" date="2019" name="Int. J. Syst. Evol. Microbiol.">
        <title>The Global Catalogue of Microorganisms (GCM) 10K type strain sequencing project: providing services to taxonomists for standard genome sequencing and annotation.</title>
        <authorList>
            <consortium name="The Broad Institute Genomics Platform"/>
            <consortium name="The Broad Institute Genome Sequencing Center for Infectious Disease"/>
            <person name="Wu L."/>
            <person name="Ma J."/>
        </authorList>
    </citation>
    <scope>NUCLEOTIDE SEQUENCE [LARGE SCALE GENOMIC DNA]</scope>
    <source>
        <strain evidence="4">CGMCC 1.12471</strain>
    </source>
</reference>
<organism evidence="3 4">
    <name type="scientific">Amnibacterium endophyticum</name>
    <dbReference type="NCBI Taxonomy" id="2109337"/>
    <lineage>
        <taxon>Bacteria</taxon>
        <taxon>Bacillati</taxon>
        <taxon>Actinomycetota</taxon>
        <taxon>Actinomycetes</taxon>
        <taxon>Micrococcales</taxon>
        <taxon>Microbacteriaceae</taxon>
        <taxon>Amnibacterium</taxon>
    </lineage>
</organism>